<accession>A0A1Q4KDH7</accession>
<keyword evidence="5" id="KW-1185">Reference proteome</keyword>
<dbReference type="EMBL" id="MPJD01000010">
    <property type="protein sequence ID" value="OKA27299.1"/>
    <property type="molecule type" value="Genomic_DNA"/>
</dbReference>
<dbReference type="PANTHER" id="PTHR42678">
    <property type="entry name" value="AMIDASE"/>
    <property type="match status" value="1"/>
</dbReference>
<comment type="caution">
    <text evidence="3">The sequence shown here is derived from an EMBL/GenBank/DDBJ whole genome shotgun (WGS) entry which is preliminary data.</text>
</comment>
<dbReference type="EMBL" id="MPJC01000016">
    <property type="protein sequence ID" value="OKA18627.1"/>
    <property type="molecule type" value="Genomic_DNA"/>
</dbReference>
<dbReference type="PANTHER" id="PTHR42678:SF11">
    <property type="entry name" value="AMIDASE FAMILY PROTEIN"/>
    <property type="match status" value="1"/>
</dbReference>
<dbReference type="RefSeq" id="WP_060693218.1">
    <property type="nucleotide sequence ID" value="NZ_CP012676.1"/>
</dbReference>
<proteinExistence type="predicted"/>
<dbReference type="InterPro" id="IPR036928">
    <property type="entry name" value="AS_sf"/>
</dbReference>
<accession>A0A0M4QRI3</accession>
<dbReference type="Proteomes" id="UP000185990">
    <property type="component" value="Unassembled WGS sequence"/>
</dbReference>
<evidence type="ECO:0000313" key="3">
    <source>
        <dbReference type="EMBL" id="OKA27299.1"/>
    </source>
</evidence>
<dbReference type="OrthoDB" id="9811471at2"/>
<dbReference type="AlphaFoldDB" id="A0A0M4QRI3"/>
<reference evidence="3 4" key="1">
    <citation type="submission" date="2016-11" db="EMBL/GenBank/DDBJ databases">
        <title>Draft genome of Pseudomonas versuta A4R1.12.</title>
        <authorList>
            <person name="See-Too W.-S."/>
        </authorList>
    </citation>
    <scope>NUCLEOTIDE SEQUENCE [LARGE SCALE GENOMIC DNA]</scope>
    <source>
        <strain evidence="3 4">A4R1.12</strain>
    </source>
</reference>
<dbReference type="InterPro" id="IPR023631">
    <property type="entry name" value="Amidase_dom"/>
</dbReference>
<dbReference type="NCBIfam" id="NF005127">
    <property type="entry name" value="PRK06565.1"/>
    <property type="match status" value="1"/>
</dbReference>
<protein>
    <submittedName>
        <fullName evidence="3">Amidase</fullName>
    </submittedName>
</protein>
<evidence type="ECO:0000313" key="4">
    <source>
        <dbReference type="Proteomes" id="UP000185990"/>
    </source>
</evidence>
<feature type="domain" description="Amidase" evidence="1">
    <location>
        <begin position="25"/>
        <end position="248"/>
    </location>
</feature>
<reference evidence="2 5" key="2">
    <citation type="submission" date="2016-11" db="EMBL/GenBank/DDBJ databases">
        <title>Draft genome of Pseudomonas versuta A4R1.5.</title>
        <authorList>
            <person name="See-Too W.-S."/>
        </authorList>
    </citation>
    <scope>NUCLEOTIDE SEQUENCE [LARGE SCALE GENOMIC DNA]</scope>
    <source>
        <strain evidence="2 5">A4R1.5</strain>
    </source>
</reference>
<gene>
    <name evidence="2" type="ORF">BOH73_19280</name>
    <name evidence="3" type="ORF">BOH74_05825</name>
</gene>
<dbReference type="Pfam" id="PF01425">
    <property type="entry name" value="Amidase"/>
    <property type="match status" value="1"/>
</dbReference>
<evidence type="ECO:0000259" key="1">
    <source>
        <dbReference type="Pfam" id="PF01425"/>
    </source>
</evidence>
<sequence length="567" mass="60176">MFEVTEVPIAQLRAALESGQTTSVELVQAYLARIEAYDGPDTATALNAVVVRNPEALSEAQAADARRAKGQALGPLDGIPYTAKDSYLVKGLTAASGSPAFKDLVAHRDAFTIERLRGAGAICLGKTNMPPMANGGMQRGVYGRAESPYNADYLTAPFASGSSNGAGTATAASFSAFGLAEETWSSGRGPASNNGLCAYTPSRGVISVRGNWPLTPTMDVVVPFARTMADLLEVLDVVVAEDPDTRGDLWRLQPWVPIPAVAAVRPASYAELNAGAEALAGKRFGVPRMYINADPEAGTAQAPGIGGPTGQRIITRASVIELWQAARKAIEARGGEVIEVDFPLVSNCEGDRPGAPTVFTRGLVSKEFLHDELWELSAWAFDDFLRANGDPKLNRLADVDGALIFPHDPGTLPNREDELAAGMDEYVRMAERGITPWDRISTLPDGLRGLEQTRRIDLEDWMDRLGLDAVLFPTVADVGPADADVNPDSADIAWSNGVWVANGNLAIRHLGVPTVTVPMGVMADIGMPVGLTFAGRAYDDSALLRFAAAFEATGSKRLIPPRTPPLA</sequence>
<organism evidence="3 4">
    <name type="scientific">Pseudomonas versuta</name>
    <dbReference type="NCBI Taxonomy" id="1788301"/>
    <lineage>
        <taxon>Bacteria</taxon>
        <taxon>Pseudomonadati</taxon>
        <taxon>Pseudomonadota</taxon>
        <taxon>Gammaproteobacteria</taxon>
        <taxon>Pseudomonadales</taxon>
        <taxon>Pseudomonadaceae</taxon>
        <taxon>Pseudomonas</taxon>
    </lineage>
</organism>
<dbReference type="Proteomes" id="UP000186677">
    <property type="component" value="Unassembled WGS sequence"/>
</dbReference>
<evidence type="ECO:0000313" key="2">
    <source>
        <dbReference type="EMBL" id="OKA18627.1"/>
    </source>
</evidence>
<dbReference type="SUPFAM" id="SSF75304">
    <property type="entry name" value="Amidase signature (AS) enzymes"/>
    <property type="match status" value="1"/>
</dbReference>
<name>A0A0M4QRI3_9PSED</name>
<evidence type="ECO:0000313" key="5">
    <source>
        <dbReference type="Proteomes" id="UP000186677"/>
    </source>
</evidence>
<dbReference type="KEGG" id="ppsy:AOC04_10795"/>
<dbReference type="Gene3D" id="3.90.1300.10">
    <property type="entry name" value="Amidase signature (AS) domain"/>
    <property type="match status" value="1"/>
</dbReference>